<comment type="caution">
    <text evidence="1">The sequence shown here is derived from an EMBL/GenBank/DDBJ whole genome shotgun (WGS) entry which is preliminary data.</text>
</comment>
<dbReference type="AlphaFoldDB" id="A0A9N9INV3"/>
<name>A0A9N9INV3_9GLOM</name>
<reference evidence="1" key="1">
    <citation type="submission" date="2021-06" db="EMBL/GenBank/DDBJ databases">
        <authorList>
            <person name="Kallberg Y."/>
            <person name="Tangrot J."/>
            <person name="Rosling A."/>
        </authorList>
    </citation>
    <scope>NUCLEOTIDE SEQUENCE</scope>
    <source>
        <strain evidence="1">CL551</strain>
    </source>
</reference>
<feature type="non-terminal residue" evidence="1">
    <location>
        <position position="63"/>
    </location>
</feature>
<sequence>TVGALHPLTERCMRPPSSVVKDPKPLMVYYAHVGPHTHTFDRLAVHDVNGILCVPKTKRGQSY</sequence>
<dbReference type="Proteomes" id="UP000789342">
    <property type="component" value="Unassembled WGS sequence"/>
</dbReference>
<keyword evidence="2" id="KW-1185">Reference proteome</keyword>
<evidence type="ECO:0000313" key="1">
    <source>
        <dbReference type="EMBL" id="CAG8743616.1"/>
    </source>
</evidence>
<evidence type="ECO:0000313" key="2">
    <source>
        <dbReference type="Proteomes" id="UP000789342"/>
    </source>
</evidence>
<dbReference type="EMBL" id="CAJVPV010031840">
    <property type="protein sequence ID" value="CAG8743616.1"/>
    <property type="molecule type" value="Genomic_DNA"/>
</dbReference>
<protein>
    <submittedName>
        <fullName evidence="1">14845_t:CDS:1</fullName>
    </submittedName>
</protein>
<organism evidence="1 2">
    <name type="scientific">Acaulospora morrowiae</name>
    <dbReference type="NCBI Taxonomy" id="94023"/>
    <lineage>
        <taxon>Eukaryota</taxon>
        <taxon>Fungi</taxon>
        <taxon>Fungi incertae sedis</taxon>
        <taxon>Mucoromycota</taxon>
        <taxon>Glomeromycotina</taxon>
        <taxon>Glomeromycetes</taxon>
        <taxon>Diversisporales</taxon>
        <taxon>Acaulosporaceae</taxon>
        <taxon>Acaulospora</taxon>
    </lineage>
</organism>
<accession>A0A9N9INV3</accession>
<proteinExistence type="predicted"/>
<gene>
    <name evidence="1" type="ORF">AMORRO_LOCUS14885</name>
</gene>